<accession>I0JLK2</accession>
<dbReference type="PANTHER" id="PTHR43745">
    <property type="entry name" value="NITROREDUCTASE MJ1384-RELATED"/>
    <property type="match status" value="1"/>
</dbReference>
<dbReference type="CDD" id="cd02142">
    <property type="entry name" value="McbC_SagB-like_oxidoreductase"/>
    <property type="match status" value="2"/>
</dbReference>
<dbReference type="SUPFAM" id="SSF55469">
    <property type="entry name" value="FMN-dependent nitroreductase-like"/>
    <property type="match status" value="2"/>
</dbReference>
<feature type="domain" description="Nitroreductase" evidence="1">
    <location>
        <begin position="389"/>
        <end position="506"/>
    </location>
</feature>
<dbReference type="Gene3D" id="3.40.109.10">
    <property type="entry name" value="NADH Oxidase"/>
    <property type="match status" value="2"/>
</dbReference>
<dbReference type="HOGENOM" id="CLU_040294_0_0_9"/>
<evidence type="ECO:0000313" key="2">
    <source>
        <dbReference type="EMBL" id="CCG45022.1"/>
    </source>
</evidence>
<gene>
    <name evidence="2" type="ordered locus">HBHAL_2672</name>
</gene>
<dbReference type="RefSeq" id="WP_014642916.1">
    <property type="nucleotide sequence ID" value="NC_017668.1"/>
</dbReference>
<keyword evidence="3" id="KW-1185">Reference proteome</keyword>
<dbReference type="InterPro" id="IPR020051">
    <property type="entry name" value="SagB-type_dehydrogenase"/>
</dbReference>
<dbReference type="Proteomes" id="UP000007397">
    <property type="component" value="Chromosome"/>
</dbReference>
<reference evidence="2 3" key="1">
    <citation type="journal article" date="2013" name="Environ. Microbiol.">
        <title>Chloride and organic osmolytes: a hybrid strategy to cope with elevated salinities by the moderately halophilic, chloride-dependent bacterium Halobacillus halophilus.</title>
        <authorList>
            <person name="Saum S.H."/>
            <person name="Pfeiffer F."/>
            <person name="Palm P."/>
            <person name="Rampp M."/>
            <person name="Schuster S.C."/>
            <person name="Muller V."/>
            <person name="Oesterhelt D."/>
        </authorList>
    </citation>
    <scope>NUCLEOTIDE SEQUENCE [LARGE SCALE GENOMIC DNA]</scope>
    <source>
        <strain evidence="3">ATCC 35676 / DSM 2266 / JCM 20832 / KCTC 3685 / LMG 17431 / NBRC 102448 / NCIMB 2269</strain>
    </source>
</reference>
<evidence type="ECO:0000259" key="1">
    <source>
        <dbReference type="Pfam" id="PF00881"/>
    </source>
</evidence>
<evidence type="ECO:0000313" key="3">
    <source>
        <dbReference type="Proteomes" id="UP000007397"/>
    </source>
</evidence>
<dbReference type="InterPro" id="IPR029479">
    <property type="entry name" value="Nitroreductase"/>
</dbReference>
<organism evidence="2 3">
    <name type="scientific">Halobacillus halophilus (strain ATCC 35676 / DSM 2266 / JCM 20832 / KCTC 3685 / LMG 17431 / NBRC 102448 / NCIMB 2269)</name>
    <name type="common">Sporosarcina halophila</name>
    <dbReference type="NCBI Taxonomy" id="866895"/>
    <lineage>
        <taxon>Bacteria</taxon>
        <taxon>Bacillati</taxon>
        <taxon>Bacillota</taxon>
        <taxon>Bacilli</taxon>
        <taxon>Bacillales</taxon>
        <taxon>Bacillaceae</taxon>
        <taxon>Halobacillus</taxon>
    </lineage>
</organism>
<dbReference type="EMBL" id="HE717023">
    <property type="protein sequence ID" value="CCG45022.1"/>
    <property type="molecule type" value="Genomic_DNA"/>
</dbReference>
<dbReference type="PANTHER" id="PTHR43745:SF2">
    <property type="entry name" value="NITROREDUCTASE MJ1384-RELATED"/>
    <property type="match status" value="1"/>
</dbReference>
<dbReference type="InterPro" id="IPR052544">
    <property type="entry name" value="Bacteriocin_Proc_Enz"/>
</dbReference>
<name>I0JLK2_HALH3</name>
<dbReference type="GO" id="GO:0016491">
    <property type="term" value="F:oxidoreductase activity"/>
    <property type="evidence" value="ECO:0007669"/>
    <property type="project" value="InterPro"/>
</dbReference>
<dbReference type="InterPro" id="IPR000415">
    <property type="entry name" value="Nitroreductase-like"/>
</dbReference>
<feature type="domain" description="Nitroreductase" evidence="1">
    <location>
        <begin position="89"/>
        <end position="234"/>
    </location>
</feature>
<dbReference type="Pfam" id="PF00881">
    <property type="entry name" value="Nitroreductase"/>
    <property type="match status" value="2"/>
</dbReference>
<dbReference type="STRING" id="866895.HBHAL_2672"/>
<sequence>MNLDLFLQQLHFQSDVVNPREWVVDWEDAPLPFKIYRGLQEFPLPHDIPLDPREEGAGSNTALSAIGYFLWYTYGLTQFSHTALPAGGEDVETIQSLRRFAPSGGGLYPNELYMYLKVEDLPQGVYHYDVAHHRLLLLREGNFDSYLNAALGHNADFESGFGAVIITSMFWKNFFKYHNFSYRLQGLDAGALIGQLLETSQSFRFYAQVHFQFMDRAVNDLLGLDDKEESVYAVIPMSTSKQPGLQRDSRTERSAEDLCTELPKLETSYFQRSQNVKEFSQIIQVNQSSMIESPGLFRRLKKGKENTEGRSKIPLPVGEKLNEDAFEVFRNRHSPEMDFIPEKIELAKLAALLQHACAPFPSPTDLDREGDPVSRLSLYGCFYQVEGITDGAYRYDSLSHSLIKLKEGDFRPELQAGMNMDYVNFHQIPICLHIAGDRSFYKNELGHRGYRIEHMEAGVLLQRLLLSASALGMNGHPLLGFDVNHCDSLYDLKACDQTTLIQIPVGCHRPKSRLIGGMHS</sequence>
<dbReference type="NCBIfam" id="TIGR03605">
    <property type="entry name" value="antibiot_sagB"/>
    <property type="match status" value="1"/>
</dbReference>
<dbReference type="KEGG" id="hhd:HBHAL_2672"/>
<dbReference type="PATRIC" id="fig|866895.3.peg.1689"/>
<protein>
    <recommendedName>
        <fullName evidence="1">Nitroreductase domain-containing protein</fullName>
    </recommendedName>
</protein>
<dbReference type="AlphaFoldDB" id="I0JLK2"/>
<proteinExistence type="predicted"/>
<dbReference type="eggNOG" id="COG0778">
    <property type="taxonomic scope" value="Bacteria"/>
</dbReference>